<keyword evidence="1" id="KW-0732">Signal</keyword>
<dbReference type="AlphaFoldDB" id="A0A7K1SHP5"/>
<evidence type="ECO:0000313" key="2">
    <source>
        <dbReference type="EMBL" id="MVM33285.1"/>
    </source>
</evidence>
<gene>
    <name evidence="2" type="ORF">GO755_24810</name>
</gene>
<organism evidence="2 3">
    <name type="scientific">Spirosoma arboris</name>
    <dbReference type="NCBI Taxonomy" id="2682092"/>
    <lineage>
        <taxon>Bacteria</taxon>
        <taxon>Pseudomonadati</taxon>
        <taxon>Bacteroidota</taxon>
        <taxon>Cytophagia</taxon>
        <taxon>Cytophagales</taxon>
        <taxon>Cytophagaceae</taxon>
        <taxon>Spirosoma</taxon>
    </lineage>
</organism>
<accession>A0A7K1SHP5</accession>
<keyword evidence="3" id="KW-1185">Reference proteome</keyword>
<dbReference type="RefSeq" id="WP_157588000.1">
    <property type="nucleotide sequence ID" value="NZ_WPIN01000010.1"/>
</dbReference>
<dbReference type="EMBL" id="WPIN01000010">
    <property type="protein sequence ID" value="MVM33285.1"/>
    <property type="molecule type" value="Genomic_DNA"/>
</dbReference>
<evidence type="ECO:0000313" key="3">
    <source>
        <dbReference type="Proteomes" id="UP000436006"/>
    </source>
</evidence>
<comment type="caution">
    <text evidence="2">The sequence shown here is derived from an EMBL/GenBank/DDBJ whole genome shotgun (WGS) entry which is preliminary data.</text>
</comment>
<protein>
    <submittedName>
        <fullName evidence="2">Uncharacterized protein</fullName>
    </submittedName>
</protein>
<dbReference type="Proteomes" id="UP000436006">
    <property type="component" value="Unassembled WGS sequence"/>
</dbReference>
<sequence>MKYLFPLFLSLLSFQLQATIVVITRTDSLITIGADSKRETVYFDGRPSSWQSDWCKIQKVGPFYYAFVGDNDSLQRFCAEAAARHTHTLDEFYQAFAEPVRKKYNSYLNWVYRHNQEQFLREHPPRQVVARIPLFCFENGKANLFIAVFYVAAVNDQGVFVGYDKLDNPAESYLGYHLDTEAIKHQYTRLLPSDPINYIDRYIKAVVKIQPDHLGGPIDILQLRPTGHRWIRRKKNCLSFD</sequence>
<name>A0A7K1SHP5_9BACT</name>
<proteinExistence type="predicted"/>
<evidence type="ECO:0000256" key="1">
    <source>
        <dbReference type="SAM" id="SignalP"/>
    </source>
</evidence>
<feature type="chain" id="PRO_5029750129" evidence="1">
    <location>
        <begin position="19"/>
        <end position="241"/>
    </location>
</feature>
<reference evidence="2 3" key="1">
    <citation type="submission" date="2019-12" db="EMBL/GenBank/DDBJ databases">
        <title>Spirosoma sp. HMF4905 genome sequencing and assembly.</title>
        <authorList>
            <person name="Kang H."/>
            <person name="Cha I."/>
            <person name="Kim H."/>
            <person name="Joh K."/>
        </authorList>
    </citation>
    <scope>NUCLEOTIDE SEQUENCE [LARGE SCALE GENOMIC DNA]</scope>
    <source>
        <strain evidence="2 3">HMF4905</strain>
    </source>
</reference>
<feature type="signal peptide" evidence="1">
    <location>
        <begin position="1"/>
        <end position="18"/>
    </location>
</feature>